<gene>
    <name evidence="1" type="ORF">METZ01_LOCUS213363</name>
</gene>
<reference evidence="1" key="1">
    <citation type="submission" date="2018-05" db="EMBL/GenBank/DDBJ databases">
        <authorList>
            <person name="Lanie J.A."/>
            <person name="Ng W.-L."/>
            <person name="Kazmierczak K.M."/>
            <person name="Andrzejewski T.M."/>
            <person name="Davidsen T.M."/>
            <person name="Wayne K.J."/>
            <person name="Tettelin H."/>
            <person name="Glass J.I."/>
            <person name="Rusch D."/>
            <person name="Podicherti R."/>
            <person name="Tsui H.-C.T."/>
            <person name="Winkler M.E."/>
        </authorList>
    </citation>
    <scope>NUCLEOTIDE SEQUENCE</scope>
</reference>
<accession>A0A382FCX9</accession>
<dbReference type="AlphaFoldDB" id="A0A382FCX9"/>
<name>A0A382FCX9_9ZZZZ</name>
<proteinExistence type="predicted"/>
<feature type="non-terminal residue" evidence="1">
    <location>
        <position position="43"/>
    </location>
</feature>
<protein>
    <submittedName>
        <fullName evidence="1">Uncharacterized protein</fullName>
    </submittedName>
</protein>
<dbReference type="EMBL" id="UINC01049128">
    <property type="protein sequence ID" value="SVB60509.1"/>
    <property type="molecule type" value="Genomic_DNA"/>
</dbReference>
<evidence type="ECO:0000313" key="1">
    <source>
        <dbReference type="EMBL" id="SVB60509.1"/>
    </source>
</evidence>
<sequence length="43" mass="4631">MKKMLVATAGLALLTVMPITSAHHGFAAHFDPNQIIRIEGTVK</sequence>
<organism evidence="1">
    <name type="scientific">marine metagenome</name>
    <dbReference type="NCBI Taxonomy" id="408172"/>
    <lineage>
        <taxon>unclassified sequences</taxon>
        <taxon>metagenomes</taxon>
        <taxon>ecological metagenomes</taxon>
    </lineage>
</organism>